<dbReference type="SUPFAM" id="SSF47384">
    <property type="entry name" value="Homodimeric domain of signal transducing histidine kinase"/>
    <property type="match status" value="1"/>
</dbReference>
<evidence type="ECO:0000256" key="2">
    <source>
        <dbReference type="ARBA" id="ARBA00012438"/>
    </source>
</evidence>
<keyword evidence="8" id="KW-1185">Reference proteome</keyword>
<dbReference type="EC" id="2.7.13.3" evidence="2"/>
<keyword evidence="7" id="KW-0067">ATP-binding</keyword>
<dbReference type="InterPro" id="IPR005467">
    <property type="entry name" value="His_kinase_dom"/>
</dbReference>
<accession>A0A9X4YG25</accession>
<dbReference type="InterPro" id="IPR036097">
    <property type="entry name" value="HisK_dim/P_sf"/>
</dbReference>
<reference evidence="7 8" key="1">
    <citation type="submission" date="2019-11" db="EMBL/GenBank/DDBJ databases">
        <title>Genome sequences of 17 halophilic strains isolated from different environments.</title>
        <authorList>
            <person name="Furrow R.E."/>
        </authorList>
    </citation>
    <scope>NUCLEOTIDE SEQUENCE [LARGE SCALE GENOMIC DNA]</scope>
    <source>
        <strain evidence="7 8">22507_15_FS</strain>
    </source>
</reference>
<dbReference type="AlphaFoldDB" id="A0A9X4YG25"/>
<evidence type="ECO:0000313" key="7">
    <source>
        <dbReference type="EMBL" id="MYL27170.1"/>
    </source>
</evidence>
<dbReference type="RefSeq" id="WP_160898984.1">
    <property type="nucleotide sequence ID" value="NZ_WMEX01000005.1"/>
</dbReference>
<dbReference type="PANTHER" id="PTHR43065">
    <property type="entry name" value="SENSOR HISTIDINE KINASE"/>
    <property type="match status" value="1"/>
</dbReference>
<evidence type="ECO:0000313" key="8">
    <source>
        <dbReference type="Proteomes" id="UP000460751"/>
    </source>
</evidence>
<dbReference type="InterPro" id="IPR004358">
    <property type="entry name" value="Sig_transdc_His_kin-like_C"/>
</dbReference>
<dbReference type="InterPro" id="IPR003594">
    <property type="entry name" value="HATPase_dom"/>
</dbReference>
<dbReference type="PANTHER" id="PTHR43065:SF50">
    <property type="entry name" value="HISTIDINE KINASE"/>
    <property type="match status" value="1"/>
</dbReference>
<organism evidence="7 8">
    <name type="scientific">Vreelandella halophila</name>
    <dbReference type="NCBI Taxonomy" id="86177"/>
    <lineage>
        <taxon>Bacteria</taxon>
        <taxon>Pseudomonadati</taxon>
        <taxon>Pseudomonadota</taxon>
        <taxon>Gammaproteobacteria</taxon>
        <taxon>Oceanospirillales</taxon>
        <taxon>Halomonadaceae</taxon>
        <taxon>Vreelandella</taxon>
    </lineage>
</organism>
<dbReference type="InterPro" id="IPR003661">
    <property type="entry name" value="HisK_dim/P_dom"/>
</dbReference>
<dbReference type="PROSITE" id="PS50109">
    <property type="entry name" value="HIS_KIN"/>
    <property type="match status" value="1"/>
</dbReference>
<dbReference type="GO" id="GO:0000155">
    <property type="term" value="F:phosphorelay sensor kinase activity"/>
    <property type="evidence" value="ECO:0007669"/>
    <property type="project" value="InterPro"/>
</dbReference>
<dbReference type="InterPro" id="IPR036890">
    <property type="entry name" value="HATPase_C_sf"/>
</dbReference>
<feature type="region of interest" description="Disordered" evidence="5">
    <location>
        <begin position="382"/>
        <end position="407"/>
    </location>
</feature>
<dbReference type="Pfam" id="PF02518">
    <property type="entry name" value="HATPase_c"/>
    <property type="match status" value="1"/>
</dbReference>
<keyword evidence="7" id="KW-0547">Nucleotide-binding</keyword>
<dbReference type="CDD" id="cd00082">
    <property type="entry name" value="HisKA"/>
    <property type="match status" value="1"/>
</dbReference>
<name>A0A9X4YG25_9GAMM</name>
<dbReference type="PRINTS" id="PR00344">
    <property type="entry name" value="BCTRLSENSOR"/>
</dbReference>
<keyword evidence="3" id="KW-0597">Phosphoprotein</keyword>
<evidence type="ECO:0000256" key="3">
    <source>
        <dbReference type="ARBA" id="ARBA00022553"/>
    </source>
</evidence>
<dbReference type="EMBL" id="WMEX01000005">
    <property type="protein sequence ID" value="MYL27170.1"/>
    <property type="molecule type" value="Genomic_DNA"/>
</dbReference>
<protein>
    <recommendedName>
        <fullName evidence="2">histidine kinase</fullName>
        <ecNumber evidence="2">2.7.13.3</ecNumber>
    </recommendedName>
</protein>
<dbReference type="SUPFAM" id="SSF55874">
    <property type="entry name" value="ATPase domain of HSP90 chaperone/DNA topoisomerase II/histidine kinase"/>
    <property type="match status" value="1"/>
</dbReference>
<feature type="domain" description="Histidine kinase" evidence="6">
    <location>
        <begin position="169"/>
        <end position="402"/>
    </location>
</feature>
<evidence type="ECO:0000256" key="5">
    <source>
        <dbReference type="SAM" id="MobiDB-lite"/>
    </source>
</evidence>
<dbReference type="GO" id="GO:0005524">
    <property type="term" value="F:ATP binding"/>
    <property type="evidence" value="ECO:0007669"/>
    <property type="project" value="UniProtKB-KW"/>
</dbReference>
<evidence type="ECO:0000256" key="1">
    <source>
        <dbReference type="ARBA" id="ARBA00000085"/>
    </source>
</evidence>
<proteinExistence type="predicted"/>
<evidence type="ECO:0000256" key="4">
    <source>
        <dbReference type="SAM" id="Coils"/>
    </source>
</evidence>
<comment type="caution">
    <text evidence="7">The sequence shown here is derived from an EMBL/GenBank/DDBJ whole genome shotgun (WGS) entry which is preliminary data.</text>
</comment>
<sequence length="407" mass="43921">MPSVEPGIGDFGELEARLEQLGWNDLMSERETALLEKSLTQVAGAPVAIVMAAGEQPAAPIRHQLQAVAWVSADLETGLLQGLARTAERVLYQASRYYLAANLHLDVVQRNYQELQQQHAQLQASEARYRELSEQLEERVQAQVAQIEDRQRRLYASEKLNAVGRLGAGVAHEINNPIGFIRSNLNSARDYLGTFSELSKRLRTLPGGEELARELDLDFVVPDFQDLIDESIDGSARVAAIVSALRRFAGTDESGVSSVCINELLQGVWAVAEGSLGDMTVNWALDESIPTVEVDRAGISQAFYNLMENASLAAERPVGLAVATEGHEQGVRVRIRDDGDGMAPEVLARAFDPFYTTRSVGAGTGLGLSVCRDTIRAHGGGIEISSEPGSGTDVSVWLPGNPSAGDS</sequence>
<dbReference type="Proteomes" id="UP000460751">
    <property type="component" value="Unassembled WGS sequence"/>
</dbReference>
<dbReference type="SMART" id="SM00387">
    <property type="entry name" value="HATPase_c"/>
    <property type="match status" value="1"/>
</dbReference>
<gene>
    <name evidence="7" type="ORF">GLW01_10230</name>
</gene>
<feature type="coiled-coil region" evidence="4">
    <location>
        <begin position="98"/>
        <end position="153"/>
    </location>
</feature>
<dbReference type="Gene3D" id="1.10.287.130">
    <property type="match status" value="1"/>
</dbReference>
<keyword evidence="4" id="KW-0175">Coiled coil</keyword>
<comment type="catalytic activity">
    <reaction evidence="1">
        <text>ATP + protein L-histidine = ADP + protein N-phospho-L-histidine.</text>
        <dbReference type="EC" id="2.7.13.3"/>
    </reaction>
</comment>
<dbReference type="OrthoDB" id="1931120at2"/>
<evidence type="ECO:0000259" key="6">
    <source>
        <dbReference type="PROSITE" id="PS50109"/>
    </source>
</evidence>
<dbReference type="Gene3D" id="3.30.565.10">
    <property type="entry name" value="Histidine kinase-like ATPase, C-terminal domain"/>
    <property type="match status" value="1"/>
</dbReference>